<keyword evidence="2" id="KW-0472">Membrane</keyword>
<dbReference type="AlphaFoldDB" id="A0A3M8V7Z1"/>
<feature type="transmembrane region" description="Helical" evidence="2">
    <location>
        <begin position="163"/>
        <end position="184"/>
    </location>
</feature>
<dbReference type="PANTHER" id="PTHR30590:SF2">
    <property type="entry name" value="INNER MEMBRANE PROTEIN"/>
    <property type="match status" value="1"/>
</dbReference>
<feature type="transmembrane region" description="Helical" evidence="2">
    <location>
        <begin position="118"/>
        <end position="151"/>
    </location>
</feature>
<evidence type="ECO:0000259" key="3">
    <source>
        <dbReference type="Pfam" id="PF04235"/>
    </source>
</evidence>
<dbReference type="RefSeq" id="WP_123105445.1">
    <property type="nucleotide sequence ID" value="NZ_RIBZ01000519.1"/>
</dbReference>
<dbReference type="PANTHER" id="PTHR30590">
    <property type="entry name" value="INNER MEMBRANE PROTEIN"/>
    <property type="match status" value="1"/>
</dbReference>
<name>A0A3M8V7Z1_9ACTN</name>
<keyword evidence="2" id="KW-1133">Transmembrane helix</keyword>
<evidence type="ECO:0000256" key="1">
    <source>
        <dbReference type="SAM" id="MobiDB-lite"/>
    </source>
</evidence>
<feature type="transmembrane region" description="Helical" evidence="2">
    <location>
        <begin position="81"/>
        <end position="98"/>
    </location>
</feature>
<feature type="transmembrane region" description="Helical" evidence="2">
    <location>
        <begin position="308"/>
        <end position="328"/>
    </location>
</feature>
<gene>
    <name evidence="4" type="ORF">EEJ42_32215</name>
</gene>
<feature type="transmembrane region" description="Helical" evidence="2">
    <location>
        <begin position="267"/>
        <end position="288"/>
    </location>
</feature>
<keyword evidence="2" id="KW-0812">Transmembrane</keyword>
<dbReference type="Pfam" id="PF04235">
    <property type="entry name" value="DUF418"/>
    <property type="match status" value="1"/>
</dbReference>
<organism evidence="4 5">
    <name type="scientific">Streptomyces botrytidirepellens</name>
    <dbReference type="NCBI Taxonomy" id="2486417"/>
    <lineage>
        <taxon>Bacteria</taxon>
        <taxon>Bacillati</taxon>
        <taxon>Actinomycetota</taxon>
        <taxon>Actinomycetes</taxon>
        <taxon>Kitasatosporales</taxon>
        <taxon>Streptomycetaceae</taxon>
        <taxon>Streptomyces</taxon>
    </lineage>
</organism>
<feature type="transmembrane region" description="Helical" evidence="2">
    <location>
        <begin position="357"/>
        <end position="376"/>
    </location>
</feature>
<evidence type="ECO:0000313" key="4">
    <source>
        <dbReference type="EMBL" id="RNG12431.1"/>
    </source>
</evidence>
<protein>
    <submittedName>
        <fullName evidence="4">DUF418 domain-containing protein</fullName>
    </submittedName>
</protein>
<reference evidence="4 5" key="1">
    <citation type="submission" date="2018-11" db="EMBL/GenBank/DDBJ databases">
        <title>The Potential of Streptomyces as Biocontrol Agents against the Tomato grey mould, Botrytis cinerea (Gray mold) Frontiers in Microbiology.</title>
        <authorList>
            <person name="Li D."/>
        </authorList>
    </citation>
    <scope>NUCLEOTIDE SEQUENCE [LARGE SCALE GENOMIC DNA]</scope>
    <source>
        <strain evidence="4 5">NEAU-LD23</strain>
    </source>
</reference>
<feature type="transmembrane region" description="Helical" evidence="2">
    <location>
        <begin position="382"/>
        <end position="402"/>
    </location>
</feature>
<feature type="domain" description="DUF418" evidence="3">
    <location>
        <begin position="247"/>
        <end position="421"/>
    </location>
</feature>
<dbReference type="Proteomes" id="UP000275401">
    <property type="component" value="Unassembled WGS sequence"/>
</dbReference>
<accession>A0A3M8V7Z1</accession>
<dbReference type="InterPro" id="IPR007349">
    <property type="entry name" value="DUF418"/>
</dbReference>
<keyword evidence="5" id="KW-1185">Reference proteome</keyword>
<sequence>MTTTDTKNAKKAPLRRGAQDEERALAPDLARGMMLLLIVLSNTAFHLWAARHGPSGWQPVDGTWADRAVQFTMITVLDLRVYPLFAFLFGYGMMQLYLRQIEAGASGRAAVGILRRRSLWLIVIGLSHATLLMAGDIVGYYGLLSLVLGWLFVRRSERALKWWIGIAAAQLVFFTAQPVITALLRGGLGSLGDSGAEAGFEAYASGEENGLVALGTRLMTGLFVTFAGAPLALIGGGYLVFLLGFWAARRRVLEEPGRHLRLLRRTAVSGIAVGWLGGLPAALAHVGALEVPDDAQSEEGALTILRDFTGNAAGIGYVAAVALFAHWWTQWSSQQGRWGATAVVAVSAVGKRSLSCYLAHSLIFSPLLAAWGLGLGEHLTSATMAVFAVGVWLVTVAGAYALERAGRRGPAETVLRRLVYRPPAVGTSQARSAIRPRTTAANPVGSRPSPRAAAARERCFAFRVPPTVPSERGRPSRPAR</sequence>
<evidence type="ECO:0000313" key="5">
    <source>
        <dbReference type="Proteomes" id="UP000275401"/>
    </source>
</evidence>
<feature type="transmembrane region" description="Helical" evidence="2">
    <location>
        <begin position="222"/>
        <end position="246"/>
    </location>
</feature>
<comment type="caution">
    <text evidence="4">The sequence shown here is derived from an EMBL/GenBank/DDBJ whole genome shotgun (WGS) entry which is preliminary data.</text>
</comment>
<dbReference type="InterPro" id="IPR052529">
    <property type="entry name" value="Bact_Transport_Assoc"/>
</dbReference>
<feature type="region of interest" description="Disordered" evidence="1">
    <location>
        <begin position="427"/>
        <end position="455"/>
    </location>
</feature>
<evidence type="ECO:0000256" key="2">
    <source>
        <dbReference type="SAM" id="Phobius"/>
    </source>
</evidence>
<proteinExistence type="predicted"/>
<dbReference type="EMBL" id="RIBZ01000519">
    <property type="protein sequence ID" value="RNG12431.1"/>
    <property type="molecule type" value="Genomic_DNA"/>
</dbReference>